<comment type="function">
    <text evidence="7">Specifically dimethylates two adjacent adenosines (A1518 and A1519) in the loop of a conserved hairpin near the 3'-end of 16S rRNA in the 30S particle. May play a critical role in biogenesis of 30S subunits.</text>
</comment>
<dbReference type="GO" id="GO:0052908">
    <property type="term" value="F:16S rRNA (adenine(1518)-N(6)/adenine(1519)-N(6))-dimethyltransferase activity"/>
    <property type="evidence" value="ECO:0007669"/>
    <property type="project" value="UniProtKB-EC"/>
</dbReference>
<dbReference type="PANTHER" id="PTHR11727:SF7">
    <property type="entry name" value="DIMETHYLADENOSINE TRANSFERASE-RELATED"/>
    <property type="match status" value="1"/>
</dbReference>
<evidence type="ECO:0000256" key="6">
    <source>
        <dbReference type="ARBA" id="ARBA00022884"/>
    </source>
</evidence>
<evidence type="ECO:0000313" key="11">
    <source>
        <dbReference type="Proteomes" id="UP000649799"/>
    </source>
</evidence>
<evidence type="ECO:0000256" key="1">
    <source>
        <dbReference type="ARBA" id="ARBA00022490"/>
    </source>
</evidence>
<dbReference type="InterPro" id="IPR011530">
    <property type="entry name" value="rRNA_adenine_dimethylase"/>
</dbReference>
<evidence type="ECO:0000256" key="7">
    <source>
        <dbReference type="HAMAP-Rule" id="MF_00607"/>
    </source>
</evidence>
<dbReference type="Pfam" id="PF00398">
    <property type="entry name" value="RrnaAD"/>
    <property type="match status" value="1"/>
</dbReference>
<dbReference type="RefSeq" id="WP_166149037.1">
    <property type="nucleotide sequence ID" value="NZ_JAANYN010000007.1"/>
</dbReference>
<feature type="binding site" evidence="7 8">
    <location>
        <position position="62"/>
    </location>
    <ligand>
        <name>S-adenosyl-L-methionine</name>
        <dbReference type="ChEBI" id="CHEBI:59789"/>
    </ligand>
</feature>
<feature type="binding site" evidence="7 8">
    <location>
        <position position="41"/>
    </location>
    <ligand>
        <name>S-adenosyl-L-methionine</name>
        <dbReference type="ChEBI" id="CHEBI:59789"/>
    </ligand>
</feature>
<name>A0ABX0H9T1_9BACT</name>
<dbReference type="PROSITE" id="PS01131">
    <property type="entry name" value="RRNA_A_DIMETH"/>
    <property type="match status" value="1"/>
</dbReference>
<dbReference type="NCBIfam" id="TIGR00755">
    <property type="entry name" value="ksgA"/>
    <property type="match status" value="1"/>
</dbReference>
<keyword evidence="6 7" id="KW-0694">RNA-binding</keyword>
<dbReference type="Gene3D" id="1.10.8.100">
    <property type="entry name" value="Ribosomal RNA adenine dimethylase-like, domain 2"/>
    <property type="match status" value="1"/>
</dbReference>
<feature type="domain" description="Ribosomal RNA adenine methylase transferase N-terminal" evidence="9">
    <location>
        <begin position="20"/>
        <end position="190"/>
    </location>
</feature>
<dbReference type="SMART" id="SM00650">
    <property type="entry name" value="rADc"/>
    <property type="match status" value="1"/>
</dbReference>
<dbReference type="CDD" id="cd02440">
    <property type="entry name" value="AdoMet_MTases"/>
    <property type="match status" value="1"/>
</dbReference>
<keyword evidence="4 7" id="KW-0808">Transferase</keyword>
<dbReference type="EC" id="2.1.1.182" evidence="7"/>
<dbReference type="InterPro" id="IPR023165">
    <property type="entry name" value="rRNA_Ade_diMease-like_C"/>
</dbReference>
<dbReference type="HAMAP" id="MF_00607">
    <property type="entry name" value="16SrRNA_methyltr_A"/>
    <property type="match status" value="1"/>
</dbReference>
<evidence type="ECO:0000256" key="4">
    <source>
        <dbReference type="ARBA" id="ARBA00022679"/>
    </source>
</evidence>
<evidence type="ECO:0000313" key="10">
    <source>
        <dbReference type="EMBL" id="NHE58543.1"/>
    </source>
</evidence>
<gene>
    <name evidence="7 10" type="primary">rsmA</name>
    <name evidence="7" type="synonym">ksgA</name>
    <name evidence="10" type="ORF">G9Q97_17175</name>
</gene>
<dbReference type="PROSITE" id="PS51689">
    <property type="entry name" value="SAM_RNA_A_N6_MT"/>
    <property type="match status" value="1"/>
</dbReference>
<dbReference type="Gene3D" id="3.40.50.150">
    <property type="entry name" value="Vaccinia Virus protein VP39"/>
    <property type="match status" value="1"/>
</dbReference>
<evidence type="ECO:0000259" key="9">
    <source>
        <dbReference type="SMART" id="SM00650"/>
    </source>
</evidence>
<keyword evidence="1 7" id="KW-0963">Cytoplasm</keyword>
<feature type="binding site" evidence="7 8">
    <location>
        <position position="15"/>
    </location>
    <ligand>
        <name>S-adenosyl-L-methionine</name>
        <dbReference type="ChEBI" id="CHEBI:59789"/>
    </ligand>
</feature>
<evidence type="ECO:0000256" key="2">
    <source>
        <dbReference type="ARBA" id="ARBA00022552"/>
    </source>
</evidence>
<sequence>MRKVKAKKHLGQHFLTDLHVAERIANSLSGHMQVKKVLEIGPGMGVLTDFLVQQHWELFLIEIDEESVEFLQEKYADPAVHIIKGDFLDRKYRTLFEEPYAIIGNFPYNISSQIFFKVLEERHHVTEIVGMLQKEVAERIASKKGNKTYGILSVLLQAFYEVEYLFSVPPEVFDPPPKVNSGVIRLKRNATGQLACDEKLFFRLVKQAFNTRRKTLRNALKPMGLSEVFKNEPMLDLRAEQLGVEEFVYLTQQLEASWNK</sequence>
<keyword evidence="11" id="KW-1185">Reference proteome</keyword>
<comment type="caution">
    <text evidence="10">The sequence shown here is derived from an EMBL/GenBank/DDBJ whole genome shotgun (WGS) entry which is preliminary data.</text>
</comment>
<comment type="subcellular location">
    <subcellularLocation>
        <location evidence="7">Cytoplasm</location>
    </subcellularLocation>
</comment>
<dbReference type="EMBL" id="JAANYN010000007">
    <property type="protein sequence ID" value="NHE58543.1"/>
    <property type="molecule type" value="Genomic_DNA"/>
</dbReference>
<organism evidence="10 11">
    <name type="scientific">Cyclobacterium plantarum</name>
    <dbReference type="NCBI Taxonomy" id="2716263"/>
    <lineage>
        <taxon>Bacteria</taxon>
        <taxon>Pseudomonadati</taxon>
        <taxon>Bacteroidota</taxon>
        <taxon>Cytophagia</taxon>
        <taxon>Cytophagales</taxon>
        <taxon>Cyclobacteriaceae</taxon>
        <taxon>Cyclobacterium</taxon>
    </lineage>
</organism>
<proteinExistence type="inferred from homology"/>
<dbReference type="InterPro" id="IPR001737">
    <property type="entry name" value="KsgA/Erm"/>
</dbReference>
<dbReference type="PANTHER" id="PTHR11727">
    <property type="entry name" value="DIMETHYLADENOSINE TRANSFERASE"/>
    <property type="match status" value="1"/>
</dbReference>
<accession>A0ABX0H9T1</accession>
<dbReference type="InterPro" id="IPR020596">
    <property type="entry name" value="rRNA_Ade_Mease_Trfase_CS"/>
</dbReference>
<dbReference type="InterPro" id="IPR029063">
    <property type="entry name" value="SAM-dependent_MTases_sf"/>
</dbReference>
<dbReference type="InterPro" id="IPR020598">
    <property type="entry name" value="rRNA_Ade_methylase_Trfase_N"/>
</dbReference>
<feature type="binding site" evidence="7 8">
    <location>
        <position position="13"/>
    </location>
    <ligand>
        <name>S-adenosyl-L-methionine</name>
        <dbReference type="ChEBI" id="CHEBI:59789"/>
    </ligand>
</feature>
<feature type="binding site" evidence="7 8">
    <location>
        <position position="86"/>
    </location>
    <ligand>
        <name>S-adenosyl-L-methionine</name>
        <dbReference type="ChEBI" id="CHEBI:59789"/>
    </ligand>
</feature>
<evidence type="ECO:0000256" key="3">
    <source>
        <dbReference type="ARBA" id="ARBA00022603"/>
    </source>
</evidence>
<feature type="binding site" evidence="7 8">
    <location>
        <position position="105"/>
    </location>
    <ligand>
        <name>S-adenosyl-L-methionine</name>
        <dbReference type="ChEBI" id="CHEBI:59789"/>
    </ligand>
</feature>
<keyword evidence="5 7" id="KW-0949">S-adenosyl-L-methionine</keyword>
<keyword evidence="2 7" id="KW-0698">rRNA processing</keyword>
<comment type="catalytic activity">
    <reaction evidence="7">
        <text>adenosine(1518)/adenosine(1519) in 16S rRNA + 4 S-adenosyl-L-methionine = N(6)-dimethyladenosine(1518)/N(6)-dimethyladenosine(1519) in 16S rRNA + 4 S-adenosyl-L-homocysteine + 4 H(+)</text>
        <dbReference type="Rhea" id="RHEA:19609"/>
        <dbReference type="Rhea" id="RHEA-COMP:10232"/>
        <dbReference type="Rhea" id="RHEA-COMP:10233"/>
        <dbReference type="ChEBI" id="CHEBI:15378"/>
        <dbReference type="ChEBI" id="CHEBI:57856"/>
        <dbReference type="ChEBI" id="CHEBI:59789"/>
        <dbReference type="ChEBI" id="CHEBI:74411"/>
        <dbReference type="ChEBI" id="CHEBI:74493"/>
        <dbReference type="EC" id="2.1.1.182"/>
    </reaction>
</comment>
<evidence type="ECO:0000256" key="5">
    <source>
        <dbReference type="ARBA" id="ARBA00022691"/>
    </source>
</evidence>
<keyword evidence="3 7" id="KW-0489">Methyltransferase</keyword>
<dbReference type="Proteomes" id="UP000649799">
    <property type="component" value="Unassembled WGS sequence"/>
</dbReference>
<comment type="similarity">
    <text evidence="7">Belongs to the class I-like SAM-binding methyltransferase superfamily. rRNA adenine N(6)-methyltransferase family. RsmA subfamily.</text>
</comment>
<reference evidence="10 11" key="1">
    <citation type="submission" date="2020-03" db="EMBL/GenBank/DDBJ databases">
        <title>Cyclobacterium plantarum sp. nov., a marine bacterium isolated from a coastal-marine wetland.</title>
        <authorList>
            <person name="Sanchez-Porro C."/>
            <person name="Ventosa A."/>
            <person name="Amoozegar M."/>
        </authorList>
    </citation>
    <scope>NUCLEOTIDE SEQUENCE [LARGE SCALE GENOMIC DNA]</scope>
    <source>
        <strain evidence="10 11">GBPx2</strain>
    </source>
</reference>
<protein>
    <recommendedName>
        <fullName evidence="7">Ribosomal RNA small subunit methyltransferase A</fullName>
        <ecNumber evidence="7">2.1.1.182</ecNumber>
    </recommendedName>
    <alternativeName>
        <fullName evidence="7">16S rRNA (adenine(1518)-N(6)/adenine(1519)-N(6))-dimethyltransferase</fullName>
    </alternativeName>
    <alternativeName>
        <fullName evidence="7">16S rRNA dimethyladenosine transferase</fullName>
    </alternativeName>
    <alternativeName>
        <fullName evidence="7">16S rRNA dimethylase</fullName>
    </alternativeName>
    <alternativeName>
        <fullName evidence="7">S-adenosylmethionine-6-N', N'-adenosyl(rRNA) dimethyltransferase</fullName>
    </alternativeName>
</protein>
<dbReference type="SUPFAM" id="SSF53335">
    <property type="entry name" value="S-adenosyl-L-methionine-dependent methyltransferases"/>
    <property type="match status" value="1"/>
</dbReference>
<evidence type="ECO:0000256" key="8">
    <source>
        <dbReference type="PROSITE-ProRule" id="PRU01026"/>
    </source>
</evidence>